<comment type="subcellular location">
    <subcellularLocation>
        <location evidence="1 9">Cytoplasm</location>
    </subcellularLocation>
</comment>
<dbReference type="PANTHER" id="PTHR43209:SF1">
    <property type="entry name" value="TRNA SULFURTRANSFERASE"/>
    <property type="match status" value="1"/>
</dbReference>
<keyword evidence="8 9" id="KW-0784">Thiamine biosynthesis</keyword>
<evidence type="ECO:0000256" key="1">
    <source>
        <dbReference type="ARBA" id="ARBA00004496"/>
    </source>
</evidence>
<comment type="pathway">
    <text evidence="9">Cofactor biosynthesis; thiamine diphosphate biosynthesis.</text>
</comment>
<organism evidence="11 12">
    <name type="scientific">Halobacillus naozhouensis</name>
    <dbReference type="NCBI Taxonomy" id="554880"/>
    <lineage>
        <taxon>Bacteria</taxon>
        <taxon>Bacillati</taxon>
        <taxon>Bacillota</taxon>
        <taxon>Bacilli</taxon>
        <taxon>Bacillales</taxon>
        <taxon>Bacillaceae</taxon>
        <taxon>Halobacillus</taxon>
    </lineage>
</organism>
<dbReference type="InterPro" id="IPR004114">
    <property type="entry name" value="THUMP_dom"/>
</dbReference>
<dbReference type="SMART" id="SM00981">
    <property type="entry name" value="THUMP"/>
    <property type="match status" value="1"/>
</dbReference>
<dbReference type="Proteomes" id="UP001221597">
    <property type="component" value="Chromosome"/>
</dbReference>
<dbReference type="InterPro" id="IPR050102">
    <property type="entry name" value="tRNA_sulfurtransferase_ThiI"/>
</dbReference>
<evidence type="ECO:0000313" key="12">
    <source>
        <dbReference type="Proteomes" id="UP001221597"/>
    </source>
</evidence>
<dbReference type="SUPFAM" id="SSF143437">
    <property type="entry name" value="THUMP domain-like"/>
    <property type="match status" value="1"/>
</dbReference>
<name>A0ABY8ITW0_9BACI</name>
<evidence type="ECO:0000256" key="3">
    <source>
        <dbReference type="ARBA" id="ARBA00022555"/>
    </source>
</evidence>
<evidence type="ECO:0000256" key="8">
    <source>
        <dbReference type="ARBA" id="ARBA00022977"/>
    </source>
</evidence>
<dbReference type="Gene3D" id="3.40.50.620">
    <property type="entry name" value="HUPs"/>
    <property type="match status" value="1"/>
</dbReference>
<sequence>MEFDHILIRYGEMFIKGKNRRKFESKLQSNLIKKLKEFPSVRVSKKRERMYVLLNGTDPHPVMKKCQQVFGIHTLSFAIKVNKSEEEIKQAALYAINDAPEARTFKVSSKRADKDFPIGSQDLNHIIGGYVLSNTEGITVDVHNPDVELKVELRNGAAYITAKDYPGAGGLPVGTSGKSLLLLSGGIDSPVAGFLTMKRGVELEAIHFHSPPYTSERAKQKVLDLAGELSKYGTKVKVHIIPFTNIQQKIHREMPEGYSMTIMRRMMMRISEQLADREGILSLNTGESLGQVASQTMESMNTINEVTNLPILRPLAAMDKLEIIEVSRKIGTYNISVLPYEDCCTIFVPKAPKTKPTREKANFYESKVDFSQDIAEAINQSVVVEMDRNQTEKDEFDELL</sequence>
<keyword evidence="7 9" id="KW-0694">RNA-binding</keyword>
<dbReference type="InterPro" id="IPR054173">
    <property type="entry name" value="ThiI_fer"/>
</dbReference>
<keyword evidence="4 9" id="KW-0808">Transferase</keyword>
<evidence type="ECO:0000313" key="11">
    <source>
        <dbReference type="EMBL" id="WFT73503.1"/>
    </source>
</evidence>
<dbReference type="SUPFAM" id="SSF52402">
    <property type="entry name" value="Adenine nucleotide alpha hydrolases-like"/>
    <property type="match status" value="1"/>
</dbReference>
<dbReference type="InterPro" id="IPR003720">
    <property type="entry name" value="tRNA_STrfase"/>
</dbReference>
<dbReference type="InterPro" id="IPR020536">
    <property type="entry name" value="ThiI_AANH"/>
</dbReference>
<feature type="binding site" evidence="9">
    <location>
        <begin position="182"/>
        <end position="183"/>
    </location>
    <ligand>
        <name>ATP</name>
        <dbReference type="ChEBI" id="CHEBI:30616"/>
    </ligand>
</feature>
<dbReference type="PANTHER" id="PTHR43209">
    <property type="entry name" value="TRNA SULFURTRANSFERASE"/>
    <property type="match status" value="1"/>
</dbReference>
<dbReference type="PROSITE" id="PS51165">
    <property type="entry name" value="THUMP"/>
    <property type="match status" value="1"/>
</dbReference>
<dbReference type="Pfam" id="PF02926">
    <property type="entry name" value="THUMP"/>
    <property type="match status" value="1"/>
</dbReference>
<comment type="catalytic activity">
    <reaction evidence="9">
        <text>[ThiS sulfur-carrier protein]-C-terminal Gly-Gly-AMP + S-sulfanyl-L-cysteinyl-[cysteine desulfurase] + AH2 = [ThiS sulfur-carrier protein]-C-terminal-Gly-aminoethanethioate + L-cysteinyl-[cysteine desulfurase] + A + AMP + 2 H(+)</text>
        <dbReference type="Rhea" id="RHEA:43340"/>
        <dbReference type="Rhea" id="RHEA-COMP:12157"/>
        <dbReference type="Rhea" id="RHEA-COMP:12158"/>
        <dbReference type="Rhea" id="RHEA-COMP:12910"/>
        <dbReference type="Rhea" id="RHEA-COMP:19908"/>
        <dbReference type="ChEBI" id="CHEBI:13193"/>
        <dbReference type="ChEBI" id="CHEBI:15378"/>
        <dbReference type="ChEBI" id="CHEBI:17499"/>
        <dbReference type="ChEBI" id="CHEBI:29950"/>
        <dbReference type="ChEBI" id="CHEBI:61963"/>
        <dbReference type="ChEBI" id="CHEBI:90618"/>
        <dbReference type="ChEBI" id="CHEBI:232372"/>
        <dbReference type="ChEBI" id="CHEBI:456215"/>
    </reaction>
</comment>
<evidence type="ECO:0000256" key="4">
    <source>
        <dbReference type="ARBA" id="ARBA00022679"/>
    </source>
</evidence>
<keyword evidence="2 9" id="KW-0963">Cytoplasm</keyword>
<protein>
    <recommendedName>
        <fullName evidence="9">Probable tRNA sulfurtransferase</fullName>
        <ecNumber evidence="9">2.8.1.4</ecNumber>
    </recommendedName>
    <alternativeName>
        <fullName evidence="9">Sulfur carrier protein ThiS sulfurtransferase</fullName>
    </alternativeName>
    <alternativeName>
        <fullName evidence="9">Thiamine biosynthesis protein ThiI</fullName>
    </alternativeName>
    <alternativeName>
        <fullName evidence="9">tRNA 4-thiouridine synthase</fullName>
    </alternativeName>
</protein>
<dbReference type="Pfam" id="PF02568">
    <property type="entry name" value="ThiI"/>
    <property type="match status" value="1"/>
</dbReference>
<reference evidence="11 12" key="1">
    <citation type="submission" date="2023-04" db="EMBL/GenBank/DDBJ databases">
        <title>Genome sequence of Halobacillus naozhouensis KACC 21980.</title>
        <authorList>
            <person name="Kim S."/>
            <person name="Heo J."/>
            <person name="Kwon S.-W."/>
        </authorList>
    </citation>
    <scope>NUCLEOTIDE SEQUENCE [LARGE SCALE GENOMIC DNA]</scope>
    <source>
        <strain evidence="11 12">KCTC 13234</strain>
    </source>
</reference>
<comment type="function">
    <text evidence="9">Catalyzes the ATP-dependent transfer of a sulfur to tRNA to produce 4-thiouridine in position 8 of tRNAs, which functions as a near-UV photosensor. Also catalyzes the transfer of sulfur to the sulfur carrier protein ThiS, forming ThiS-thiocarboxylate. This is a step in the synthesis of thiazole, in the thiamine biosynthesis pathway. The sulfur is donated as persulfide by IscS.</text>
</comment>
<dbReference type="NCBIfam" id="TIGR00342">
    <property type="entry name" value="tRNA uracil 4-sulfurtransferase ThiI"/>
    <property type="match status" value="1"/>
</dbReference>
<feature type="binding site" evidence="9">
    <location>
        <position position="286"/>
    </location>
    <ligand>
        <name>ATP</name>
        <dbReference type="ChEBI" id="CHEBI:30616"/>
    </ligand>
</feature>
<comment type="similarity">
    <text evidence="9">Belongs to the ThiI family.</text>
</comment>
<evidence type="ECO:0000256" key="2">
    <source>
        <dbReference type="ARBA" id="ARBA00022490"/>
    </source>
</evidence>
<feature type="binding site" evidence="9">
    <location>
        <position position="264"/>
    </location>
    <ligand>
        <name>ATP</name>
        <dbReference type="ChEBI" id="CHEBI:30616"/>
    </ligand>
</feature>
<dbReference type="InterPro" id="IPR049961">
    <property type="entry name" value="ThiI_N"/>
</dbReference>
<dbReference type="HAMAP" id="MF_00021">
    <property type="entry name" value="ThiI"/>
    <property type="match status" value="1"/>
</dbReference>
<proteinExistence type="inferred from homology"/>
<dbReference type="Gene3D" id="3.30.2130.30">
    <property type="match status" value="1"/>
</dbReference>
<evidence type="ECO:0000256" key="9">
    <source>
        <dbReference type="HAMAP-Rule" id="MF_00021"/>
    </source>
</evidence>
<dbReference type="InterPro" id="IPR014729">
    <property type="entry name" value="Rossmann-like_a/b/a_fold"/>
</dbReference>
<evidence type="ECO:0000259" key="10">
    <source>
        <dbReference type="PROSITE" id="PS51165"/>
    </source>
</evidence>
<dbReference type="InterPro" id="IPR049962">
    <property type="entry name" value="THUMP_ThiI"/>
</dbReference>
<dbReference type="CDD" id="cd11716">
    <property type="entry name" value="THUMP_ThiI"/>
    <property type="match status" value="1"/>
</dbReference>
<dbReference type="RefSeq" id="WP_283075512.1">
    <property type="nucleotide sequence ID" value="NZ_CP121671.1"/>
</dbReference>
<dbReference type="EC" id="2.8.1.4" evidence="9"/>
<dbReference type="EMBL" id="CP121671">
    <property type="protein sequence ID" value="WFT73503.1"/>
    <property type="molecule type" value="Genomic_DNA"/>
</dbReference>
<feature type="binding site" evidence="9">
    <location>
        <begin position="207"/>
        <end position="208"/>
    </location>
    <ligand>
        <name>ATP</name>
        <dbReference type="ChEBI" id="CHEBI:30616"/>
    </ligand>
</feature>
<keyword evidence="6 9" id="KW-0067">ATP-binding</keyword>
<keyword evidence="12" id="KW-1185">Reference proteome</keyword>
<evidence type="ECO:0000256" key="7">
    <source>
        <dbReference type="ARBA" id="ARBA00022884"/>
    </source>
</evidence>
<evidence type="ECO:0000256" key="6">
    <source>
        <dbReference type="ARBA" id="ARBA00022840"/>
    </source>
</evidence>
<dbReference type="CDD" id="cd01712">
    <property type="entry name" value="PPase_ThiI"/>
    <property type="match status" value="1"/>
</dbReference>
<evidence type="ECO:0000256" key="5">
    <source>
        <dbReference type="ARBA" id="ARBA00022741"/>
    </source>
</evidence>
<dbReference type="Pfam" id="PF22025">
    <property type="entry name" value="ThiI_fer"/>
    <property type="match status" value="1"/>
</dbReference>
<feature type="domain" description="THUMP" evidence="10">
    <location>
        <begin position="60"/>
        <end position="164"/>
    </location>
</feature>
<gene>
    <name evidence="9 11" type="primary">thiI</name>
    <name evidence="11" type="ORF">P9989_14050</name>
</gene>
<dbReference type="GO" id="GO:0140741">
    <property type="term" value="F:tRNA-uracil-4 sulfurtransferase activity"/>
    <property type="evidence" value="ECO:0007669"/>
    <property type="project" value="UniProtKB-EC"/>
</dbReference>
<accession>A0ABY8ITW0</accession>
<keyword evidence="5 9" id="KW-0547">Nucleotide-binding</keyword>
<keyword evidence="3 9" id="KW-0820">tRNA-binding</keyword>
<comment type="catalytic activity">
    <reaction evidence="9">
        <text>[ThiI sulfur-carrier protein]-S-sulfanyl-L-cysteine + a uridine in tRNA + 2 reduced [2Fe-2S]-[ferredoxin] + ATP + H(+) = [ThiI sulfur-carrier protein]-L-cysteine + a 4-thiouridine in tRNA + 2 oxidized [2Fe-2S]-[ferredoxin] + AMP + diphosphate</text>
        <dbReference type="Rhea" id="RHEA:24176"/>
        <dbReference type="Rhea" id="RHEA-COMP:10000"/>
        <dbReference type="Rhea" id="RHEA-COMP:10001"/>
        <dbReference type="Rhea" id="RHEA-COMP:13337"/>
        <dbReference type="Rhea" id="RHEA-COMP:13338"/>
        <dbReference type="Rhea" id="RHEA-COMP:13339"/>
        <dbReference type="Rhea" id="RHEA-COMP:13340"/>
        <dbReference type="ChEBI" id="CHEBI:15378"/>
        <dbReference type="ChEBI" id="CHEBI:29950"/>
        <dbReference type="ChEBI" id="CHEBI:30616"/>
        <dbReference type="ChEBI" id="CHEBI:33019"/>
        <dbReference type="ChEBI" id="CHEBI:33737"/>
        <dbReference type="ChEBI" id="CHEBI:33738"/>
        <dbReference type="ChEBI" id="CHEBI:61963"/>
        <dbReference type="ChEBI" id="CHEBI:65315"/>
        <dbReference type="ChEBI" id="CHEBI:136798"/>
        <dbReference type="ChEBI" id="CHEBI:456215"/>
        <dbReference type="EC" id="2.8.1.4"/>
    </reaction>
</comment>
<feature type="binding site" evidence="9">
    <location>
        <position position="295"/>
    </location>
    <ligand>
        <name>ATP</name>
        <dbReference type="ChEBI" id="CHEBI:30616"/>
    </ligand>
</feature>